<dbReference type="SUPFAM" id="SSF161098">
    <property type="entry name" value="MetI-like"/>
    <property type="match status" value="1"/>
</dbReference>
<feature type="transmembrane region" description="Helical" evidence="7">
    <location>
        <begin position="34"/>
        <end position="53"/>
    </location>
</feature>
<gene>
    <name evidence="9" type="ORF">DQG23_28015</name>
</gene>
<feature type="transmembrane region" description="Helical" evidence="7">
    <location>
        <begin position="99"/>
        <end position="120"/>
    </location>
</feature>
<evidence type="ECO:0000256" key="1">
    <source>
        <dbReference type="ARBA" id="ARBA00004651"/>
    </source>
</evidence>
<feature type="transmembrane region" description="Helical" evidence="7">
    <location>
        <begin position="229"/>
        <end position="253"/>
    </location>
</feature>
<comment type="caution">
    <text evidence="9">The sequence shown here is derived from an EMBL/GenBank/DDBJ whole genome shotgun (WGS) entry which is preliminary data.</text>
</comment>
<evidence type="ECO:0000259" key="8">
    <source>
        <dbReference type="PROSITE" id="PS50928"/>
    </source>
</evidence>
<evidence type="ECO:0000256" key="3">
    <source>
        <dbReference type="ARBA" id="ARBA00022475"/>
    </source>
</evidence>
<keyword evidence="2 7" id="KW-0813">Transport</keyword>
<reference evidence="9 10" key="1">
    <citation type="journal article" date="2009" name="Int. J. Syst. Evol. Microbiol.">
        <title>Paenibacillus contaminans sp. nov., isolated from a contaminated laboratory plate.</title>
        <authorList>
            <person name="Chou J.H."/>
            <person name="Lee J.H."/>
            <person name="Lin M.C."/>
            <person name="Chang P.S."/>
            <person name="Arun A.B."/>
            <person name="Young C.C."/>
            <person name="Chen W.M."/>
        </authorList>
    </citation>
    <scope>NUCLEOTIDE SEQUENCE [LARGE SCALE GENOMIC DNA]</scope>
    <source>
        <strain evidence="9 10">CKOBP-6</strain>
    </source>
</reference>
<organism evidence="9 10">
    <name type="scientific">Paenibacillus contaminans</name>
    <dbReference type="NCBI Taxonomy" id="450362"/>
    <lineage>
        <taxon>Bacteria</taxon>
        <taxon>Bacillati</taxon>
        <taxon>Bacillota</taxon>
        <taxon>Bacilli</taxon>
        <taxon>Bacillales</taxon>
        <taxon>Paenibacillaceae</taxon>
        <taxon>Paenibacillus</taxon>
    </lineage>
</organism>
<feature type="domain" description="ABC transmembrane type-1" evidence="8">
    <location>
        <begin position="95"/>
        <end position="310"/>
    </location>
</feature>
<name>A0A329MH49_9BACL</name>
<evidence type="ECO:0000256" key="6">
    <source>
        <dbReference type="ARBA" id="ARBA00023136"/>
    </source>
</evidence>
<evidence type="ECO:0000256" key="7">
    <source>
        <dbReference type="RuleBase" id="RU363032"/>
    </source>
</evidence>
<keyword evidence="5 7" id="KW-1133">Transmembrane helix</keyword>
<comment type="similarity">
    <text evidence="7">Belongs to the binding-protein-dependent transport system permease family.</text>
</comment>
<keyword evidence="10" id="KW-1185">Reference proteome</keyword>
<dbReference type="PANTHER" id="PTHR43227">
    <property type="entry name" value="BLL4140 PROTEIN"/>
    <property type="match status" value="1"/>
</dbReference>
<accession>A0A329MH49</accession>
<dbReference type="RefSeq" id="WP_113034347.1">
    <property type="nucleotide sequence ID" value="NZ_QMFB01000020.1"/>
</dbReference>
<dbReference type="InterPro" id="IPR000515">
    <property type="entry name" value="MetI-like"/>
</dbReference>
<keyword evidence="4 7" id="KW-0812">Transmembrane</keyword>
<dbReference type="PANTHER" id="PTHR43227:SF11">
    <property type="entry name" value="BLL4140 PROTEIN"/>
    <property type="match status" value="1"/>
</dbReference>
<comment type="subcellular location">
    <subcellularLocation>
        <location evidence="1 7">Cell membrane</location>
        <topology evidence="1 7">Multi-pass membrane protein</topology>
    </subcellularLocation>
</comment>
<evidence type="ECO:0000313" key="10">
    <source>
        <dbReference type="Proteomes" id="UP000250369"/>
    </source>
</evidence>
<dbReference type="Pfam" id="PF00528">
    <property type="entry name" value="BPD_transp_1"/>
    <property type="match status" value="1"/>
</dbReference>
<dbReference type="GO" id="GO:0055085">
    <property type="term" value="P:transmembrane transport"/>
    <property type="evidence" value="ECO:0007669"/>
    <property type="project" value="InterPro"/>
</dbReference>
<evidence type="ECO:0000313" key="9">
    <source>
        <dbReference type="EMBL" id="RAV16687.1"/>
    </source>
</evidence>
<dbReference type="GO" id="GO:0005886">
    <property type="term" value="C:plasma membrane"/>
    <property type="evidence" value="ECO:0007669"/>
    <property type="project" value="UniProtKB-SubCell"/>
</dbReference>
<dbReference type="CDD" id="cd06261">
    <property type="entry name" value="TM_PBP2"/>
    <property type="match status" value="1"/>
</dbReference>
<keyword evidence="6 7" id="KW-0472">Membrane</keyword>
<dbReference type="InterPro" id="IPR035906">
    <property type="entry name" value="MetI-like_sf"/>
</dbReference>
<dbReference type="EMBL" id="QMFB01000020">
    <property type="protein sequence ID" value="RAV16687.1"/>
    <property type="molecule type" value="Genomic_DNA"/>
</dbReference>
<dbReference type="Proteomes" id="UP000250369">
    <property type="component" value="Unassembled WGS sequence"/>
</dbReference>
<evidence type="ECO:0000256" key="4">
    <source>
        <dbReference type="ARBA" id="ARBA00022692"/>
    </source>
</evidence>
<sequence>MLAQPAADAGSRKSERVKQTVKRRSFWRDLKRRPFLYMLLVPVVAYFIVFKYLPLFGEIIAFKDFRLADGIWGSKWVGLEHFNRLMHSSDLLKIVRNTLLLNVYGLVIGFPVPIALAIVLNEVRVEWYKRVVQNLLYLPHFLSWIILGTIVIGLLSPGTGFVNYVLKAFGFEPIYFMGSNFWWPLVYVFSGIWRDAGFGTILFLAAMSSIDPHLYEAARIDGGGKLRQIWHVTLPGIRSTIAIVLVLQMGHMIDVGFEKVWVLTNPMVTGVSDVMSTYIYRLGLVNLQYSYTTAIGLIQSLVGLVLVLSVNRIIRAMGERALW</sequence>
<evidence type="ECO:0000256" key="2">
    <source>
        <dbReference type="ARBA" id="ARBA00022448"/>
    </source>
</evidence>
<proteinExistence type="inferred from homology"/>
<dbReference type="InterPro" id="IPR050809">
    <property type="entry name" value="UgpAE/MalFG_permease"/>
</dbReference>
<dbReference type="PROSITE" id="PS50928">
    <property type="entry name" value="ABC_TM1"/>
    <property type="match status" value="1"/>
</dbReference>
<dbReference type="Gene3D" id="1.10.3720.10">
    <property type="entry name" value="MetI-like"/>
    <property type="match status" value="1"/>
</dbReference>
<dbReference type="OrthoDB" id="9785836at2"/>
<evidence type="ECO:0000256" key="5">
    <source>
        <dbReference type="ARBA" id="ARBA00022989"/>
    </source>
</evidence>
<dbReference type="AlphaFoldDB" id="A0A329MH49"/>
<feature type="transmembrane region" description="Helical" evidence="7">
    <location>
        <begin position="141"/>
        <end position="166"/>
    </location>
</feature>
<feature type="transmembrane region" description="Helical" evidence="7">
    <location>
        <begin position="289"/>
        <end position="310"/>
    </location>
</feature>
<protein>
    <submittedName>
        <fullName evidence="9">Sugar ABC transporter permease</fullName>
    </submittedName>
</protein>
<keyword evidence="3" id="KW-1003">Cell membrane</keyword>